<dbReference type="Pfam" id="PF05257">
    <property type="entry name" value="CHAP"/>
    <property type="match status" value="1"/>
</dbReference>
<feature type="chain" id="PRO_5043365617" evidence="4">
    <location>
        <begin position="25"/>
        <end position="295"/>
    </location>
</feature>
<dbReference type="AlphaFoldDB" id="A0AAX3W707"/>
<dbReference type="InterPro" id="IPR038765">
    <property type="entry name" value="Papain-like_cys_pep_sf"/>
</dbReference>
<proteinExistence type="predicted"/>
<evidence type="ECO:0000256" key="3">
    <source>
        <dbReference type="ARBA" id="ARBA00023316"/>
    </source>
</evidence>
<dbReference type="InterPro" id="IPR007921">
    <property type="entry name" value="CHAP_dom"/>
</dbReference>
<evidence type="ECO:0000313" key="7">
    <source>
        <dbReference type="EMBL" id="WHI60742.1"/>
    </source>
</evidence>
<protein>
    <submittedName>
        <fullName evidence="7">LysM peptidoglycan-binding domain-containing protein</fullName>
    </submittedName>
</protein>
<dbReference type="Pfam" id="PF01476">
    <property type="entry name" value="LysM"/>
    <property type="match status" value="2"/>
</dbReference>
<reference evidence="7" key="1">
    <citation type="journal article" date="2023" name="Antibiotics">
        <title>Prevalence and Molecular Characterization of Methicillin-Resistant Staphylococci (MRS) and Mammaliicocci (MRM) in Dromedary Camels from Algeria: First Detection of SCCmec-mecC Hybrid in Methicillin-Resistant Mammaliicoccus lentus.</title>
        <authorList>
            <person name="Belhout C."/>
            <person name="Boyen F."/>
            <person name="Vereecke N."/>
            <person name="Theuns S."/>
            <person name="Taibi N."/>
            <person name="Stegger M."/>
            <person name="de la Fe-Rodriguez P.Y."/>
            <person name="Bouayad L."/>
            <person name="Elgroud R."/>
            <person name="Butaye P."/>
        </authorList>
    </citation>
    <scope>NUCLEOTIDE SEQUENCE</scope>
    <source>
        <strain evidence="7">7048</strain>
    </source>
</reference>
<keyword evidence="3" id="KW-0961">Cell wall biogenesis/degradation</keyword>
<dbReference type="InterPro" id="IPR009148">
    <property type="entry name" value="PcsB-like"/>
</dbReference>
<dbReference type="Proteomes" id="UP001223261">
    <property type="component" value="Chromosome"/>
</dbReference>
<sequence length="295" mass="31461">MKKTLVTFASVTALTSLVQTTAFAAEHEVKEGETLATIAQEYGTSISNLKELNKISTEVSVGQNIKVLKDDVYVIQEGDTLNKISKKFDVTVSELKEWNNLSSDIILVGKPLLVSADVQLSGDEATAEPTTVSINAPEASAQEESLLRYVFEQTSTGSEYNTEDYQAYALPTFNNESPTTAVSYSRPSSGGGANLYTSGQCTYYAFSKRPDIGSTWGNANNWANAAAQSGYTVNNTPSAGAILQSTAGGYGHVAYVENVNSDGSLQVSEMNYQGVGVVSSRTISASAAKAYNYIH</sequence>
<accession>A0AAX3W707</accession>
<evidence type="ECO:0000259" key="5">
    <source>
        <dbReference type="PROSITE" id="PS50911"/>
    </source>
</evidence>
<dbReference type="SUPFAM" id="SSF54001">
    <property type="entry name" value="Cysteine proteinases"/>
    <property type="match status" value="1"/>
</dbReference>
<dbReference type="InterPro" id="IPR036779">
    <property type="entry name" value="LysM_dom_sf"/>
</dbReference>
<dbReference type="GO" id="GO:0008932">
    <property type="term" value="F:lytic endotransglycosylase activity"/>
    <property type="evidence" value="ECO:0007669"/>
    <property type="project" value="TreeGrafter"/>
</dbReference>
<dbReference type="GO" id="GO:0071555">
    <property type="term" value="P:cell wall organization"/>
    <property type="evidence" value="ECO:0007669"/>
    <property type="project" value="UniProtKB-KW"/>
</dbReference>
<dbReference type="InterPro" id="IPR018392">
    <property type="entry name" value="LysM"/>
</dbReference>
<dbReference type="CDD" id="cd00118">
    <property type="entry name" value="LysM"/>
    <property type="match status" value="2"/>
</dbReference>
<feature type="signal peptide" evidence="4">
    <location>
        <begin position="1"/>
        <end position="24"/>
    </location>
</feature>
<dbReference type="EMBL" id="CP118848">
    <property type="protein sequence ID" value="WHI60742.1"/>
    <property type="molecule type" value="Genomic_DNA"/>
</dbReference>
<evidence type="ECO:0000313" key="8">
    <source>
        <dbReference type="Proteomes" id="UP001223261"/>
    </source>
</evidence>
<dbReference type="PROSITE" id="PS50911">
    <property type="entry name" value="CHAP"/>
    <property type="match status" value="1"/>
</dbReference>
<dbReference type="PANTHER" id="PTHR33734">
    <property type="entry name" value="LYSM DOMAIN-CONTAINING GPI-ANCHORED PROTEIN 2"/>
    <property type="match status" value="1"/>
</dbReference>
<dbReference type="Gene3D" id="3.90.1720.10">
    <property type="entry name" value="endopeptidase domain like (from Nostoc punctiforme)"/>
    <property type="match status" value="1"/>
</dbReference>
<keyword evidence="2" id="KW-0378">Hydrolase</keyword>
<feature type="domain" description="LysM" evidence="6">
    <location>
        <begin position="71"/>
        <end position="114"/>
    </location>
</feature>
<dbReference type="GO" id="GO:0016787">
    <property type="term" value="F:hydrolase activity"/>
    <property type="evidence" value="ECO:0007669"/>
    <property type="project" value="UniProtKB-KW"/>
</dbReference>
<dbReference type="RefSeq" id="WP_282862712.1">
    <property type="nucleotide sequence ID" value="NZ_CP118848.1"/>
</dbReference>
<evidence type="ECO:0000256" key="1">
    <source>
        <dbReference type="ARBA" id="ARBA00022729"/>
    </source>
</evidence>
<gene>
    <name evidence="7" type="ORF">PYH69_03685</name>
</gene>
<evidence type="ECO:0000259" key="6">
    <source>
        <dbReference type="PROSITE" id="PS51782"/>
    </source>
</evidence>
<keyword evidence="1 4" id="KW-0732">Signal</keyword>
<dbReference type="PRINTS" id="PR01852">
    <property type="entry name" value="SIBAPROTEIN"/>
</dbReference>
<dbReference type="SUPFAM" id="SSF54106">
    <property type="entry name" value="LysM domain"/>
    <property type="match status" value="2"/>
</dbReference>
<dbReference type="Gene3D" id="3.10.350.10">
    <property type="entry name" value="LysM domain"/>
    <property type="match status" value="2"/>
</dbReference>
<dbReference type="PANTHER" id="PTHR33734:SF22">
    <property type="entry name" value="MEMBRANE-BOUND LYTIC MUREIN TRANSGLYCOSYLASE D"/>
    <property type="match status" value="1"/>
</dbReference>
<name>A0AAX3W707_MAMLE</name>
<dbReference type="SMART" id="SM00257">
    <property type="entry name" value="LysM"/>
    <property type="match status" value="2"/>
</dbReference>
<dbReference type="PROSITE" id="PS51782">
    <property type="entry name" value="LYSM"/>
    <property type="match status" value="2"/>
</dbReference>
<feature type="domain" description="LysM" evidence="6">
    <location>
        <begin position="25"/>
        <end position="70"/>
    </location>
</feature>
<organism evidence="7 8">
    <name type="scientific">Mammaliicoccus lentus</name>
    <name type="common">Staphylococcus lentus</name>
    <dbReference type="NCBI Taxonomy" id="42858"/>
    <lineage>
        <taxon>Bacteria</taxon>
        <taxon>Bacillati</taxon>
        <taxon>Bacillota</taxon>
        <taxon>Bacilli</taxon>
        <taxon>Bacillales</taxon>
        <taxon>Staphylococcaceae</taxon>
        <taxon>Mammaliicoccus</taxon>
    </lineage>
</organism>
<evidence type="ECO:0000256" key="2">
    <source>
        <dbReference type="ARBA" id="ARBA00022801"/>
    </source>
</evidence>
<evidence type="ECO:0000256" key="4">
    <source>
        <dbReference type="SAM" id="SignalP"/>
    </source>
</evidence>
<feature type="domain" description="Peptidase C51" evidence="5">
    <location>
        <begin position="176"/>
        <end position="295"/>
    </location>
</feature>